<dbReference type="PANTHER" id="PTHR10000">
    <property type="entry name" value="PHOSPHOSERINE PHOSPHATASE"/>
    <property type="match status" value="1"/>
</dbReference>
<dbReference type="RefSeq" id="XP_005785234.1">
    <property type="nucleotide sequence ID" value="XM_005785177.1"/>
</dbReference>
<dbReference type="Pfam" id="PF08282">
    <property type="entry name" value="Hydrolase_3"/>
    <property type="match status" value="1"/>
</dbReference>
<dbReference type="KEGG" id="ehx:EMIHUDRAFT_230409"/>
<dbReference type="Gene3D" id="3.40.50.1000">
    <property type="entry name" value="HAD superfamily/HAD-like"/>
    <property type="match status" value="1"/>
</dbReference>
<dbReference type="GO" id="GO:0000287">
    <property type="term" value="F:magnesium ion binding"/>
    <property type="evidence" value="ECO:0007669"/>
    <property type="project" value="TreeGrafter"/>
</dbReference>
<dbReference type="OMA" id="PYIFEVM"/>
<sequence>MDGTWLGDDHSPSPGGTAAISEAAASGLAFCFATGRCPQSASDASGLDLSSRPGIYSNGAVVRGIGGAPLYALDLPSELLGSLGELAREEGICVLYNDIDDFWTPSLDAPMALHLHDDYGDPRPKQGVPSKAQLIHLVGREQELDRIEARVRSAFSGTCAVGRNLPTDLVATHPDATKGRAAARLCEALGLSRYLAIGDSGNDVSMLLAAAESGDIGVAMANARPAAMEAAEFEAAARNTDREPGVLLAVRAVAASKSSAFTS</sequence>
<reference evidence="2" key="1">
    <citation type="journal article" date="2013" name="Nature">
        <title>Pan genome of the phytoplankton Emiliania underpins its global distribution.</title>
        <authorList>
            <person name="Read B.A."/>
            <person name="Kegel J."/>
            <person name="Klute M.J."/>
            <person name="Kuo A."/>
            <person name="Lefebvre S.C."/>
            <person name="Maumus F."/>
            <person name="Mayer C."/>
            <person name="Miller J."/>
            <person name="Monier A."/>
            <person name="Salamov A."/>
            <person name="Young J."/>
            <person name="Aguilar M."/>
            <person name="Claverie J.M."/>
            <person name="Frickenhaus S."/>
            <person name="Gonzalez K."/>
            <person name="Herman E.K."/>
            <person name="Lin Y.C."/>
            <person name="Napier J."/>
            <person name="Ogata H."/>
            <person name="Sarno A.F."/>
            <person name="Shmutz J."/>
            <person name="Schroeder D."/>
            <person name="de Vargas C."/>
            <person name="Verret F."/>
            <person name="von Dassow P."/>
            <person name="Valentin K."/>
            <person name="Van de Peer Y."/>
            <person name="Wheeler G."/>
            <person name="Dacks J.B."/>
            <person name="Delwiche C.F."/>
            <person name="Dyhrman S.T."/>
            <person name="Glockner G."/>
            <person name="John U."/>
            <person name="Richards T."/>
            <person name="Worden A.Z."/>
            <person name="Zhang X."/>
            <person name="Grigoriev I.V."/>
            <person name="Allen A.E."/>
            <person name="Bidle K."/>
            <person name="Borodovsky M."/>
            <person name="Bowler C."/>
            <person name="Brownlee C."/>
            <person name="Cock J.M."/>
            <person name="Elias M."/>
            <person name="Gladyshev V.N."/>
            <person name="Groth M."/>
            <person name="Guda C."/>
            <person name="Hadaegh A."/>
            <person name="Iglesias-Rodriguez M.D."/>
            <person name="Jenkins J."/>
            <person name="Jones B.M."/>
            <person name="Lawson T."/>
            <person name="Leese F."/>
            <person name="Lindquist E."/>
            <person name="Lobanov A."/>
            <person name="Lomsadze A."/>
            <person name="Malik S.B."/>
            <person name="Marsh M.E."/>
            <person name="Mackinder L."/>
            <person name="Mock T."/>
            <person name="Mueller-Roeber B."/>
            <person name="Pagarete A."/>
            <person name="Parker M."/>
            <person name="Probert I."/>
            <person name="Quesneville H."/>
            <person name="Raines C."/>
            <person name="Rensing S.A."/>
            <person name="Riano-Pachon D.M."/>
            <person name="Richier S."/>
            <person name="Rokitta S."/>
            <person name="Shiraiwa Y."/>
            <person name="Soanes D.M."/>
            <person name="van der Giezen M."/>
            <person name="Wahlund T.M."/>
            <person name="Williams B."/>
            <person name="Wilson W."/>
            <person name="Wolfe G."/>
            <person name="Wurch L.L."/>
        </authorList>
    </citation>
    <scope>NUCLEOTIDE SEQUENCE</scope>
</reference>
<proteinExistence type="predicted"/>
<dbReference type="Proteomes" id="UP000013827">
    <property type="component" value="Unassembled WGS sequence"/>
</dbReference>
<dbReference type="AlphaFoldDB" id="A0A0D3KAM0"/>
<evidence type="ECO:0000313" key="1">
    <source>
        <dbReference type="EnsemblProtists" id="EOD32805"/>
    </source>
</evidence>
<name>A0A0D3KAM0_EMIH1</name>
<dbReference type="GO" id="GO:0016791">
    <property type="term" value="F:phosphatase activity"/>
    <property type="evidence" value="ECO:0007669"/>
    <property type="project" value="TreeGrafter"/>
</dbReference>
<evidence type="ECO:0000313" key="2">
    <source>
        <dbReference type="Proteomes" id="UP000013827"/>
    </source>
</evidence>
<keyword evidence="2" id="KW-1185">Reference proteome</keyword>
<accession>A0A0D3KAM0</accession>
<protein>
    <submittedName>
        <fullName evidence="1">Uncharacterized protein</fullName>
    </submittedName>
</protein>
<dbReference type="Gene3D" id="3.30.1240.10">
    <property type="match status" value="1"/>
</dbReference>
<dbReference type="STRING" id="2903.R1F1N2"/>
<organism evidence="1 2">
    <name type="scientific">Emiliania huxleyi (strain CCMP1516)</name>
    <dbReference type="NCBI Taxonomy" id="280463"/>
    <lineage>
        <taxon>Eukaryota</taxon>
        <taxon>Haptista</taxon>
        <taxon>Haptophyta</taxon>
        <taxon>Prymnesiophyceae</taxon>
        <taxon>Isochrysidales</taxon>
        <taxon>Noelaerhabdaceae</taxon>
        <taxon>Emiliania</taxon>
    </lineage>
</organism>
<dbReference type="PaxDb" id="2903-EOD32805"/>
<dbReference type="SUPFAM" id="SSF56784">
    <property type="entry name" value="HAD-like"/>
    <property type="match status" value="1"/>
</dbReference>
<dbReference type="GO" id="GO:0005829">
    <property type="term" value="C:cytosol"/>
    <property type="evidence" value="ECO:0007669"/>
    <property type="project" value="TreeGrafter"/>
</dbReference>
<reference evidence="1" key="2">
    <citation type="submission" date="2024-10" db="UniProtKB">
        <authorList>
            <consortium name="EnsemblProtists"/>
        </authorList>
    </citation>
    <scope>IDENTIFICATION</scope>
</reference>
<dbReference type="GeneID" id="17278078"/>
<dbReference type="InterPro" id="IPR023214">
    <property type="entry name" value="HAD_sf"/>
</dbReference>
<dbReference type="InterPro" id="IPR036412">
    <property type="entry name" value="HAD-like_sf"/>
</dbReference>
<dbReference type="PANTHER" id="PTHR10000:SF8">
    <property type="entry name" value="HAD SUPERFAMILY HYDROLASE-LIKE, TYPE 3"/>
    <property type="match status" value="1"/>
</dbReference>
<dbReference type="EnsemblProtists" id="EOD32805">
    <property type="protein sequence ID" value="EOD32805"/>
    <property type="gene ID" value="EMIHUDRAFT_230409"/>
</dbReference>
<dbReference type="HOGENOM" id="CLU_044146_3_1_1"/>